<organism evidence="1 2">
    <name type="scientific">Desulfonema limicola</name>
    <dbReference type="NCBI Taxonomy" id="45656"/>
    <lineage>
        <taxon>Bacteria</taxon>
        <taxon>Pseudomonadati</taxon>
        <taxon>Thermodesulfobacteriota</taxon>
        <taxon>Desulfobacteria</taxon>
        <taxon>Desulfobacterales</taxon>
        <taxon>Desulfococcaceae</taxon>
        <taxon>Desulfonema</taxon>
    </lineage>
</organism>
<gene>
    <name evidence="1" type="ORF">dnl_58700</name>
</gene>
<dbReference type="Gene3D" id="4.10.1150.10">
    <property type="entry name" value="AF2212/PG0164-like"/>
    <property type="match status" value="1"/>
</dbReference>
<evidence type="ECO:0000313" key="1">
    <source>
        <dbReference type="EMBL" id="QTA83460.1"/>
    </source>
</evidence>
<dbReference type="SUPFAM" id="SSF141694">
    <property type="entry name" value="AF2212/PG0164-like"/>
    <property type="match status" value="1"/>
</dbReference>
<dbReference type="EMBL" id="CP061799">
    <property type="protein sequence ID" value="QTA83460.1"/>
    <property type="molecule type" value="Genomic_DNA"/>
</dbReference>
<accession>A0A975GJH2</accession>
<keyword evidence="2" id="KW-1185">Reference proteome</keyword>
<dbReference type="Pfam" id="PF01954">
    <property type="entry name" value="AF2212-like"/>
    <property type="match status" value="1"/>
</dbReference>
<protein>
    <submittedName>
        <fullName evidence="1">UPF0165</fullName>
    </submittedName>
</protein>
<dbReference type="Proteomes" id="UP000663720">
    <property type="component" value="Chromosome"/>
</dbReference>
<dbReference type="AlphaFoldDB" id="A0A975GJH2"/>
<dbReference type="InterPro" id="IPR008203">
    <property type="entry name" value="AF2212-like"/>
</dbReference>
<dbReference type="RefSeq" id="WP_207689311.1">
    <property type="nucleotide sequence ID" value="NZ_CP061799.1"/>
</dbReference>
<proteinExistence type="predicted"/>
<dbReference type="InterPro" id="IPR024069">
    <property type="entry name" value="AF2212-like_dom_sf"/>
</dbReference>
<dbReference type="KEGG" id="dli:dnl_58700"/>
<sequence length="75" mass="8469">MMTLTIEAVYDGKVFLPVSPLSLRPDTRVRISVTPHNTKSESFLDTARSLQLDGPPDWSEKLDEYLYGGQQLDND</sequence>
<evidence type="ECO:0000313" key="2">
    <source>
        <dbReference type="Proteomes" id="UP000663720"/>
    </source>
</evidence>
<reference evidence="1" key="1">
    <citation type="journal article" date="2021" name="Microb. Physiol.">
        <title>Proteogenomic Insights into the Physiology of Marine, Sulfate-Reducing, Filamentous Desulfonema limicola and Desulfonema magnum.</title>
        <authorList>
            <person name="Schnaars V."/>
            <person name="Wohlbrand L."/>
            <person name="Scheve S."/>
            <person name="Hinrichs C."/>
            <person name="Reinhardt R."/>
            <person name="Rabus R."/>
        </authorList>
    </citation>
    <scope>NUCLEOTIDE SEQUENCE</scope>
    <source>
        <strain evidence="1">5ac10</strain>
    </source>
</reference>
<name>A0A975GJH2_9BACT</name>